<keyword evidence="4" id="KW-1185">Reference proteome</keyword>
<dbReference type="AlphaFoldDB" id="A0A4Y1ZZE0"/>
<dbReference type="GO" id="GO:0000723">
    <property type="term" value="P:telomere maintenance"/>
    <property type="evidence" value="ECO:0007669"/>
    <property type="project" value="InterPro"/>
</dbReference>
<dbReference type="PANTHER" id="PTHR10492">
    <property type="match status" value="1"/>
</dbReference>
<keyword evidence="1" id="KW-0227">DNA damage</keyword>
<comment type="caution">
    <text evidence="3">The sequence shown here is derived from an EMBL/GenBank/DDBJ whole genome shotgun (WGS) entry which is preliminary data.</text>
</comment>
<evidence type="ECO:0000313" key="3">
    <source>
        <dbReference type="EMBL" id="GBL72555.1"/>
    </source>
</evidence>
<evidence type="ECO:0000259" key="2">
    <source>
        <dbReference type="Pfam" id="PF05970"/>
    </source>
</evidence>
<dbReference type="GO" id="GO:0006281">
    <property type="term" value="P:DNA repair"/>
    <property type="evidence" value="ECO:0007669"/>
    <property type="project" value="UniProtKB-KW"/>
</dbReference>
<keyword evidence="1" id="KW-0547">Nucleotide-binding</keyword>
<dbReference type="GO" id="GO:0043139">
    <property type="term" value="F:5'-3' DNA helicase activity"/>
    <property type="evidence" value="ECO:0007669"/>
    <property type="project" value="UniProtKB-EC"/>
</dbReference>
<name>A0A4Y1ZZE0_ARAVE</name>
<feature type="domain" description="DNA helicase Pif1-like DEAD-box helicase" evidence="2">
    <location>
        <begin position="98"/>
        <end position="204"/>
    </location>
</feature>
<comment type="cofactor">
    <cofactor evidence="1">
        <name>Mg(2+)</name>
        <dbReference type="ChEBI" id="CHEBI:18420"/>
    </cofactor>
</comment>
<keyword evidence="1" id="KW-0233">DNA recombination</keyword>
<dbReference type="EC" id="5.6.2.3" evidence="1"/>
<dbReference type="OrthoDB" id="6145593at2759"/>
<keyword evidence="1" id="KW-0234">DNA repair</keyword>
<reference evidence="3 4" key="1">
    <citation type="journal article" date="2019" name="Sci. Rep.">
        <title>Orb-weaving spider Araneus ventricosus genome elucidates the spidroin gene catalogue.</title>
        <authorList>
            <person name="Kono N."/>
            <person name="Nakamura H."/>
            <person name="Ohtoshi R."/>
            <person name="Moran D.A.P."/>
            <person name="Shinohara A."/>
            <person name="Yoshida Y."/>
            <person name="Fujiwara M."/>
            <person name="Mori M."/>
            <person name="Tomita M."/>
            <person name="Arakawa K."/>
        </authorList>
    </citation>
    <scope>NUCLEOTIDE SEQUENCE [LARGE SCALE GENOMIC DNA]</scope>
</reference>
<sequence length="204" mass="22778">MPSQLRKPFVVICAFGEVEDVRSLWEQFKDVLCEDLVHRFSSDTGQQYALAEMNQLLNFYGLCLKKINLPHTNFPSQLNLSTIDVVKEESEGRQILEIMNEQKFVVQKVLSVVYENKAPKLFFLDGPAGTKKTFVYSTLIHIIIGKGDQVTSVVSTGIAATLLDGGRTAHSVFKIPLMLDATSTCNVKSNSPEAKLLRETKLII</sequence>
<comment type="catalytic activity">
    <reaction evidence="1">
        <text>ATP + H2O = ADP + phosphate + H(+)</text>
        <dbReference type="Rhea" id="RHEA:13065"/>
        <dbReference type="ChEBI" id="CHEBI:15377"/>
        <dbReference type="ChEBI" id="CHEBI:15378"/>
        <dbReference type="ChEBI" id="CHEBI:30616"/>
        <dbReference type="ChEBI" id="CHEBI:43474"/>
        <dbReference type="ChEBI" id="CHEBI:456216"/>
        <dbReference type="EC" id="5.6.2.3"/>
    </reaction>
</comment>
<dbReference type="EMBL" id="BGPR01000002">
    <property type="protein sequence ID" value="GBL72555.1"/>
    <property type="molecule type" value="Genomic_DNA"/>
</dbReference>
<dbReference type="Pfam" id="PF05970">
    <property type="entry name" value="PIF1"/>
    <property type="match status" value="1"/>
</dbReference>
<evidence type="ECO:0000256" key="1">
    <source>
        <dbReference type="RuleBase" id="RU363044"/>
    </source>
</evidence>
<proteinExistence type="inferred from homology"/>
<gene>
    <name evidence="3" type="ORF">AVEN_127828_1</name>
</gene>
<dbReference type="Gene3D" id="3.40.50.300">
    <property type="entry name" value="P-loop containing nucleotide triphosphate hydrolases"/>
    <property type="match status" value="1"/>
</dbReference>
<accession>A0A4Y1ZZE0</accession>
<evidence type="ECO:0000313" key="4">
    <source>
        <dbReference type="Proteomes" id="UP000499080"/>
    </source>
</evidence>
<comment type="similarity">
    <text evidence="1">Belongs to the helicase family.</text>
</comment>
<dbReference type="SUPFAM" id="SSF52540">
    <property type="entry name" value="P-loop containing nucleoside triphosphate hydrolases"/>
    <property type="match status" value="1"/>
</dbReference>
<protein>
    <recommendedName>
        <fullName evidence="1">ATP-dependent DNA helicase</fullName>
        <ecNumber evidence="1">5.6.2.3</ecNumber>
    </recommendedName>
</protein>
<dbReference type="Proteomes" id="UP000499080">
    <property type="component" value="Unassembled WGS sequence"/>
</dbReference>
<dbReference type="InterPro" id="IPR010285">
    <property type="entry name" value="DNA_helicase_pif1-like_DEAD"/>
</dbReference>
<keyword evidence="1" id="KW-0378">Hydrolase</keyword>
<dbReference type="InterPro" id="IPR027417">
    <property type="entry name" value="P-loop_NTPase"/>
</dbReference>
<keyword evidence="1" id="KW-0347">Helicase</keyword>
<organism evidence="3 4">
    <name type="scientific">Araneus ventricosus</name>
    <name type="common">Orbweaver spider</name>
    <name type="synonym">Epeira ventricosa</name>
    <dbReference type="NCBI Taxonomy" id="182803"/>
    <lineage>
        <taxon>Eukaryota</taxon>
        <taxon>Metazoa</taxon>
        <taxon>Ecdysozoa</taxon>
        <taxon>Arthropoda</taxon>
        <taxon>Chelicerata</taxon>
        <taxon>Arachnida</taxon>
        <taxon>Araneae</taxon>
        <taxon>Araneomorphae</taxon>
        <taxon>Entelegynae</taxon>
        <taxon>Araneoidea</taxon>
        <taxon>Araneidae</taxon>
        <taxon>Araneus</taxon>
    </lineage>
</organism>
<keyword evidence="1" id="KW-0067">ATP-binding</keyword>
<dbReference type="GO" id="GO:0016887">
    <property type="term" value="F:ATP hydrolysis activity"/>
    <property type="evidence" value="ECO:0007669"/>
    <property type="project" value="RHEA"/>
</dbReference>
<dbReference type="PANTHER" id="PTHR10492:SF57">
    <property type="entry name" value="ATP-DEPENDENT DNA HELICASE"/>
    <property type="match status" value="1"/>
</dbReference>
<dbReference type="GO" id="GO:0006310">
    <property type="term" value="P:DNA recombination"/>
    <property type="evidence" value="ECO:0007669"/>
    <property type="project" value="UniProtKB-KW"/>
</dbReference>
<dbReference type="GO" id="GO:0005524">
    <property type="term" value="F:ATP binding"/>
    <property type="evidence" value="ECO:0007669"/>
    <property type="project" value="UniProtKB-KW"/>
</dbReference>